<dbReference type="PIRSF" id="PIRSF017388">
    <property type="entry name" value="Esterase_lipase"/>
    <property type="match status" value="1"/>
</dbReference>
<dbReference type="InterPro" id="IPR029058">
    <property type="entry name" value="AB_hydrolase_fold"/>
</dbReference>
<reference evidence="3 4" key="1">
    <citation type="submission" date="2015-11" db="EMBL/GenBank/DDBJ databases">
        <title>Draft genome sequences of new species of the genus Lactobacillus isolated from orchardgrass silage.</title>
        <authorList>
            <person name="Tohno M."/>
            <person name="Tanizawa Y."/>
            <person name="Arita M."/>
        </authorList>
    </citation>
    <scope>NUCLEOTIDE SEQUENCE [LARGE SCALE GENOMIC DNA]</scope>
    <source>
        <strain evidence="3 4">IWT30</strain>
    </source>
</reference>
<evidence type="ECO:0000256" key="1">
    <source>
        <dbReference type="PIRSR" id="PIRSR017388-1"/>
    </source>
</evidence>
<feature type="active site" description="Charge relay system" evidence="1">
    <location>
        <position position="193"/>
    </location>
</feature>
<evidence type="ECO:0000259" key="2">
    <source>
        <dbReference type="Pfam" id="PF12146"/>
    </source>
</evidence>
<dbReference type="InterPro" id="IPR012354">
    <property type="entry name" value="Esterase_lipase"/>
</dbReference>
<sequence>MTLPQAFYFEAGKPAVLLLHTFSGTPNDVRVMGRGLQKIGYTVLGPVFTGHGTADPQQIFKTGSPEDWWQDTSNAVSQLISDGHGEIAVFGESLGGLFALKALTQFDEVVCGGTIDTPLFPVDTSRVAKRFLEECQNWYQKMALPADEVAVKMQFLNQHIGKMLARIGDYTAPIHDGISGLTKPVFVAQADADELIDRDMGQRLASYLAPTAEVTFRHYPDAPHVMTYSPQGRQLTKDIGEFLQKNLPIEGV</sequence>
<evidence type="ECO:0000313" key="3">
    <source>
        <dbReference type="EMBL" id="GAW99009.1"/>
    </source>
</evidence>
<gene>
    <name evidence="3" type="ORF">IWT30_00969</name>
</gene>
<dbReference type="SUPFAM" id="SSF53474">
    <property type="entry name" value="alpha/beta-Hydrolases"/>
    <property type="match status" value="1"/>
</dbReference>
<keyword evidence="4" id="KW-1185">Reference proteome</keyword>
<organism evidence="3 4">
    <name type="scientific">Secundilactobacillus mixtipabuli</name>
    <dbReference type="NCBI Taxonomy" id="1435342"/>
    <lineage>
        <taxon>Bacteria</taxon>
        <taxon>Bacillati</taxon>
        <taxon>Bacillota</taxon>
        <taxon>Bacilli</taxon>
        <taxon>Lactobacillales</taxon>
        <taxon>Lactobacillaceae</taxon>
        <taxon>Secundilactobacillus</taxon>
    </lineage>
</organism>
<dbReference type="AlphaFoldDB" id="A0A1Z5IB82"/>
<dbReference type="Gene3D" id="3.40.50.1820">
    <property type="entry name" value="alpha/beta hydrolase"/>
    <property type="match status" value="1"/>
</dbReference>
<dbReference type="InterPro" id="IPR022742">
    <property type="entry name" value="Hydrolase_4"/>
</dbReference>
<proteinExistence type="predicted"/>
<dbReference type="EMBL" id="BCMF01000004">
    <property type="protein sequence ID" value="GAW99009.1"/>
    <property type="molecule type" value="Genomic_DNA"/>
</dbReference>
<protein>
    <submittedName>
        <fullName evidence="3">Carboxylesterase</fullName>
    </submittedName>
</protein>
<feature type="active site" description="Charge relay system" evidence="1">
    <location>
        <position position="224"/>
    </location>
</feature>
<evidence type="ECO:0000313" key="4">
    <source>
        <dbReference type="Proteomes" id="UP000198374"/>
    </source>
</evidence>
<name>A0A1Z5IB82_9LACO</name>
<accession>A0A1Z5IB82</accession>
<feature type="domain" description="Serine aminopeptidase S33" evidence="2">
    <location>
        <begin position="13"/>
        <end position="141"/>
    </location>
</feature>
<dbReference type="GO" id="GO:0052689">
    <property type="term" value="F:carboxylic ester hydrolase activity"/>
    <property type="evidence" value="ECO:0007669"/>
    <property type="project" value="InterPro"/>
</dbReference>
<comment type="caution">
    <text evidence="3">The sequence shown here is derived from an EMBL/GenBank/DDBJ whole genome shotgun (WGS) entry which is preliminary data.</text>
</comment>
<feature type="active site" description="Nucleophile" evidence="1">
    <location>
        <position position="93"/>
    </location>
</feature>
<dbReference type="Pfam" id="PF12146">
    <property type="entry name" value="Hydrolase_4"/>
    <property type="match status" value="1"/>
</dbReference>
<dbReference type="Proteomes" id="UP000198374">
    <property type="component" value="Unassembled WGS sequence"/>
</dbReference>